<dbReference type="RefSeq" id="WP_093366433.1">
    <property type="nucleotide sequence ID" value="NZ_FNCW01000004.1"/>
</dbReference>
<dbReference type="OrthoDB" id="9812921at2"/>
<feature type="domain" description="Peptidase S9 prolyl oligopeptidase catalytic" evidence="8">
    <location>
        <begin position="473"/>
        <end position="679"/>
    </location>
</feature>
<feature type="signal peptide" evidence="7">
    <location>
        <begin position="1"/>
        <end position="23"/>
    </location>
</feature>
<dbReference type="Pfam" id="PF00930">
    <property type="entry name" value="DPPIV_N"/>
    <property type="match status" value="1"/>
</dbReference>
<dbReference type="PANTHER" id="PTHR42776:SF27">
    <property type="entry name" value="DIPEPTIDYL PEPTIDASE FAMILY MEMBER 6"/>
    <property type="match status" value="1"/>
</dbReference>
<dbReference type="Proteomes" id="UP000199296">
    <property type="component" value="Unassembled WGS sequence"/>
</dbReference>
<dbReference type="Gene3D" id="3.40.50.1820">
    <property type="entry name" value="alpha/beta hydrolase"/>
    <property type="match status" value="1"/>
</dbReference>
<gene>
    <name evidence="10" type="ORF">SAMN04488027_104112</name>
</gene>
<name>A0A1G7VSE1_9FLAO</name>
<dbReference type="InterPro" id="IPR029058">
    <property type="entry name" value="AB_hydrolase_fold"/>
</dbReference>
<dbReference type="InterPro" id="IPR002469">
    <property type="entry name" value="Peptidase_S9B_N"/>
</dbReference>
<proteinExistence type="predicted"/>
<dbReference type="EMBL" id="FNCW01000004">
    <property type="protein sequence ID" value="SDG62684.1"/>
    <property type="molecule type" value="Genomic_DNA"/>
</dbReference>
<dbReference type="InterPro" id="IPR011659">
    <property type="entry name" value="WD40"/>
</dbReference>
<keyword evidence="3" id="KW-0007">Acetylation</keyword>
<dbReference type="SUPFAM" id="SSF82171">
    <property type="entry name" value="DPP6 N-terminal domain-like"/>
    <property type="match status" value="1"/>
</dbReference>
<dbReference type="PANTHER" id="PTHR42776">
    <property type="entry name" value="SERINE PEPTIDASE S9 FAMILY MEMBER"/>
    <property type="match status" value="1"/>
</dbReference>
<dbReference type="SUPFAM" id="SSF53474">
    <property type="entry name" value="alpha/beta-Hydrolases"/>
    <property type="match status" value="1"/>
</dbReference>
<keyword evidence="10" id="KW-0031">Aminopeptidase</keyword>
<feature type="domain" description="Dipeptidylpeptidase IV N-terminal" evidence="9">
    <location>
        <begin position="194"/>
        <end position="284"/>
    </location>
</feature>
<feature type="chain" id="PRO_5011455332" description="Acyl-peptide hydrolase" evidence="7">
    <location>
        <begin position="24"/>
        <end position="681"/>
    </location>
</feature>
<accession>A0A1G7VSE1</accession>
<keyword evidence="1" id="KW-0378">Hydrolase</keyword>
<evidence type="ECO:0000313" key="11">
    <source>
        <dbReference type="Proteomes" id="UP000199296"/>
    </source>
</evidence>
<organism evidence="10 11">
    <name type="scientific">Psychroflexus sediminis</name>
    <dbReference type="NCBI Taxonomy" id="470826"/>
    <lineage>
        <taxon>Bacteria</taxon>
        <taxon>Pseudomonadati</taxon>
        <taxon>Bacteroidota</taxon>
        <taxon>Flavobacteriia</taxon>
        <taxon>Flavobacteriales</taxon>
        <taxon>Flavobacteriaceae</taxon>
        <taxon>Psychroflexus</taxon>
    </lineage>
</organism>
<evidence type="ECO:0000256" key="4">
    <source>
        <dbReference type="ARBA" id="ARBA00032284"/>
    </source>
</evidence>
<comment type="function">
    <text evidence="6">This enzyme catalyzes the hydrolysis of the N-terminal peptide bond of an N-acetylated peptide to generate an N-acetylated amino acid and a peptide with a free N-terminus. It preferentially cleaves off Ac-Ala, Ac-Met and Ac-Ser. Also, involved in the degradation of oxidized and glycated proteins.</text>
</comment>
<evidence type="ECO:0000256" key="2">
    <source>
        <dbReference type="ARBA" id="ARBA00022825"/>
    </source>
</evidence>
<dbReference type="Pfam" id="PF00326">
    <property type="entry name" value="Peptidase_S9"/>
    <property type="match status" value="1"/>
</dbReference>
<keyword evidence="10" id="KW-0645">Protease</keyword>
<evidence type="ECO:0000259" key="9">
    <source>
        <dbReference type="Pfam" id="PF00930"/>
    </source>
</evidence>
<evidence type="ECO:0000256" key="3">
    <source>
        <dbReference type="ARBA" id="ARBA00022990"/>
    </source>
</evidence>
<dbReference type="InterPro" id="IPR011042">
    <property type="entry name" value="6-blade_b-propeller_TolB-like"/>
</dbReference>
<dbReference type="GO" id="GO:0004252">
    <property type="term" value="F:serine-type endopeptidase activity"/>
    <property type="evidence" value="ECO:0007669"/>
    <property type="project" value="InterPro"/>
</dbReference>
<dbReference type="Pfam" id="PF07676">
    <property type="entry name" value="PD40"/>
    <property type="match status" value="3"/>
</dbReference>
<dbReference type="AlphaFoldDB" id="A0A1G7VSE1"/>
<protein>
    <recommendedName>
        <fullName evidence="5">Acyl-peptide hydrolase</fullName>
    </recommendedName>
    <alternativeName>
        <fullName evidence="4">Acylaminoacyl-peptidase</fullName>
    </alternativeName>
</protein>
<reference evidence="10 11" key="1">
    <citation type="submission" date="2016-10" db="EMBL/GenBank/DDBJ databases">
        <authorList>
            <person name="de Groot N.N."/>
        </authorList>
    </citation>
    <scope>NUCLEOTIDE SEQUENCE [LARGE SCALE GENOMIC DNA]</scope>
    <source>
        <strain evidence="10 11">DSM 19803</strain>
    </source>
</reference>
<dbReference type="GO" id="GO:0004177">
    <property type="term" value="F:aminopeptidase activity"/>
    <property type="evidence" value="ECO:0007669"/>
    <property type="project" value="UniProtKB-KW"/>
</dbReference>
<evidence type="ECO:0000256" key="6">
    <source>
        <dbReference type="ARBA" id="ARBA00045885"/>
    </source>
</evidence>
<dbReference type="Gene3D" id="2.120.10.30">
    <property type="entry name" value="TolB, C-terminal domain"/>
    <property type="match status" value="2"/>
</dbReference>
<evidence type="ECO:0000256" key="5">
    <source>
        <dbReference type="ARBA" id="ARBA00032596"/>
    </source>
</evidence>
<keyword evidence="11" id="KW-1185">Reference proteome</keyword>
<sequence>MKNSTIHILVFSLFLCFTSPLQAQIAEEHFGYMDLFDLQMVSSPAISPDGKTIIYERHQFDVMTDRRLVNLWQISFDGTKHYPITTGTKYYGNVTWSPQGDKFAFTSNQEGSNQLYVYWLDSKTTAAITNFTESPSSISWSPDGSQLLFSKFVPESSKAIKANLPKPPSGAQWEEGADVIDKAVYRRDGGGYVQDGYRHLFVISAAGGTARQVTSGSHQYGSPSWAPDGKHIIYTVDKSKDAELDPNNEQIYQQNLITGEVKQLTSDRGPYYSPKISPDGKYIAYAGFKDEFVGYQLTELYLMNREGGGVQVLSEDFAQDISSVTWAQDSKSIYFRYDEEGNSKIGNIDLQGNTRTIAKDLGSASIGRPYGGGSYSVSTDGRVAFSHVTTSTPSELAVVRSKSNSKPKLLTHLNENLLKSEKLGEVEEFWVESSVDDFKVQGWIITPPDFDPSKTYPLILEIHGGPYTNYGSRFSPELQFMASKGYVVVYTNPRGSTSYGEDFAAYINHNYPSEDYNDLMDATDYVIDQGYVDTDNLFITGGSGGGVLTAWSIGKTDRFQAAVVAKPVINWYSFVLTADASPFFSKYWFKDMPWESPEDYLKFSPISLVGNVKTPTMLLTGQQDYRTPMSETEQYYTALKLQGIDAVMVRIAGSGHGIAGKPSNLFRKVEYITNWFDKYKN</sequence>
<evidence type="ECO:0000259" key="8">
    <source>
        <dbReference type="Pfam" id="PF00326"/>
    </source>
</evidence>
<evidence type="ECO:0000256" key="7">
    <source>
        <dbReference type="SAM" id="SignalP"/>
    </source>
</evidence>
<dbReference type="GO" id="GO:0006508">
    <property type="term" value="P:proteolysis"/>
    <property type="evidence" value="ECO:0007669"/>
    <property type="project" value="InterPro"/>
</dbReference>
<evidence type="ECO:0000256" key="1">
    <source>
        <dbReference type="ARBA" id="ARBA00022801"/>
    </source>
</evidence>
<dbReference type="STRING" id="470826.SAMN04488027_104112"/>
<dbReference type="InterPro" id="IPR001375">
    <property type="entry name" value="Peptidase_S9_cat"/>
</dbReference>
<dbReference type="PROSITE" id="PS00708">
    <property type="entry name" value="PRO_ENDOPEP_SER"/>
    <property type="match status" value="1"/>
</dbReference>
<evidence type="ECO:0000313" key="10">
    <source>
        <dbReference type="EMBL" id="SDG62684.1"/>
    </source>
</evidence>
<keyword evidence="2" id="KW-0720">Serine protease</keyword>
<keyword evidence="7" id="KW-0732">Signal</keyword>
<dbReference type="InterPro" id="IPR002471">
    <property type="entry name" value="Pept_S9_AS"/>
</dbReference>